<dbReference type="EMBL" id="KZ772674">
    <property type="protein sequence ID" value="PTQ49819.1"/>
    <property type="molecule type" value="Genomic_DNA"/>
</dbReference>
<dbReference type="Pfam" id="PF13432">
    <property type="entry name" value="TPR_16"/>
    <property type="match status" value="5"/>
</dbReference>
<protein>
    <recommendedName>
        <fullName evidence="7">Tetratricopeptide repeat protein 37</fullName>
    </recommendedName>
</protein>
<organism evidence="5 6">
    <name type="scientific">Marchantia polymorpha</name>
    <name type="common">Common liverwort</name>
    <name type="synonym">Marchantia aquatica</name>
    <dbReference type="NCBI Taxonomy" id="3197"/>
    <lineage>
        <taxon>Eukaryota</taxon>
        <taxon>Viridiplantae</taxon>
        <taxon>Streptophyta</taxon>
        <taxon>Embryophyta</taxon>
        <taxon>Marchantiophyta</taxon>
        <taxon>Marchantiopsida</taxon>
        <taxon>Marchantiidae</taxon>
        <taxon>Marchantiales</taxon>
        <taxon>Marchantiaceae</taxon>
        <taxon>Marchantia</taxon>
    </lineage>
</organism>
<dbReference type="Gramene" id="Mp1g26080.1">
    <property type="protein sequence ID" value="Mp1g26080.1.cds"/>
    <property type="gene ID" value="Mp1g26080"/>
</dbReference>
<feature type="repeat" description="TPR" evidence="3">
    <location>
        <begin position="724"/>
        <end position="757"/>
    </location>
</feature>
<dbReference type="SUPFAM" id="SSF81901">
    <property type="entry name" value="HCP-like"/>
    <property type="match status" value="1"/>
</dbReference>
<dbReference type="Proteomes" id="UP000244005">
    <property type="component" value="Unassembled WGS sequence"/>
</dbReference>
<evidence type="ECO:0008006" key="7">
    <source>
        <dbReference type="Google" id="ProtNLM"/>
    </source>
</evidence>
<dbReference type="Pfam" id="PF13181">
    <property type="entry name" value="TPR_8"/>
    <property type="match status" value="1"/>
</dbReference>
<feature type="compositionally biased region" description="Low complexity" evidence="4">
    <location>
        <begin position="193"/>
        <end position="202"/>
    </location>
</feature>
<sequence>MKLAVGREGSMGDEKVPISAALRVAQDALVKGQYQEVVKQCKVILKQDRNNYDGYVLLGSALLQLKQHGQAEKAFRLAIGVNNSKMAAWQRLVEIYESTANINELVEACEAIRERTQVLGKMERYVEYTQKLANAHLAQSNFKKACVIWQELIDSSSTPESVRFEAVCGISDAKSALLERSIQEEYKKRLSQSERASSSLRSSQEHPSTYCMNSSCDEDLLLFVEEEYIDRELSKEVEELLRRTTSEVGPHLERHHEMLLRLLVRRMRAARHSAEGDIRRTAKLQTLRQCMSMISSCINMTAFEVACKLLEDDDSKDLFEELGYAQQISKHNVEPPLVWLGRCFAHTYPGHGIALSALGFAMHYNSSNGSSLERKRIICEKALRLDDNCVTGWQVLANVHVQQSSYSSAAECVRRGLHAVCRSRMNYGLSLVIVEAKFQLTLGQTHLATQDLSEAERAFRHVAEEVKETTAKEGCLLVAAANEGLAKVALARGDVELACARLNVVLALNPDSHWALAEQGWLAYQQENWKKALLYLEQAVALQPSMASYHYRLGLLYWKAGGLMSELKDKVLSQLLEAVKLDPTQSEFFRQLGHCYNRLAGDTQRAIRCYQKAVNLNLEDEEAGEALCDLLDCGGQEVLEVDICRGASQKSRRAFWAWRRLGLLQVFHKEWSEAVPNLQHALRGYVTDGDLWEALGLAYQHLGMLTAALKAYGRATSLGDIPSLFALLQTGNILLLLGSYEKATDAFREALQQDSGHVGALCGLAAAILGCARKCMSIGAFAWSASLGKDALELLRLSIPCCSNIGAFWKLLGDLEVTYAQALPCEELDSMSVSTQEASVRMTIQSAIDLWYKKRIASLKRARVFYQRALHLSPSQSSLYSDLGLALDLISSLEHENSSSNSSWMPAVTAICGGLRVDGDNPDLWVTLGMLTKHKGLRQHSFIQALRINGNHALAWGGLGQLYLREGQEALAREAFDRARSANPTLPLPWAGMAYFHSLAETTKDLQEAYASCMYAVQLSPTTEVQLGLGKLAAHAQQLQAVEVYAALQQAVHHAPHRAEAHNLKGLACESRGDYEGAIKAFRRARCLVTFSTDTKSGPSSQKNLAVCTNLARALCKAGAFVAAIQEYEVLGELGLLRDDSGALRGYSVALWQVGNKEKAVVMARKSMEVEMDAASIIGGQALLVKMIYSNSGCSPALAEMQTAPVEMFSDTKFCLSALAIAALSGNEKTLYSLINSCKDSLGHEGLIQAHLLAAASKQISGERNLIAAIQVLQKTLHLFPQSVYLRARLGELILESSLGKKADLVPRCCQISYTFVQRNANYGDLCSALAAAACACAHCGQLESCNFSPCKGQVSPASSLIRQLQRWAHKEPWNVEAHYLLVLNLMQQAKAQNFPANLCQAIRRLAATTVSSLPTKNGDRSFDRRLHVVLLVIISECTMRLADNTSDNQLEEIVSQLRYFSSVSEIAALQLARVCAFKQDYRCLEELSNARRLLSADDIPGWFTVIELQQRCKFQELNSSIVACREAILRRCLDEQKEWFGLLDLVRVKGLVQAGDFMSAQRVAAEALSQATDNSVLHLLHGTLCAILVSSGTNVEMLSSAVRSLTKAMNYSKPSALPFACTMLCQSQNAKGLSKSNDLSKWERKLWSEWEAWPAECRPAELYFQMGLLARKAQVTFLGPAGATEPSWTVRGWIQRAVHLKPDSVAYWSHLEPQ</sequence>
<dbReference type="PANTHER" id="PTHR15704:SF7">
    <property type="entry name" value="SUPERKILLER COMPLEX PROTEIN 3"/>
    <property type="match status" value="1"/>
</dbReference>
<keyword evidence="1" id="KW-0677">Repeat</keyword>
<dbReference type="GO" id="GO:0055087">
    <property type="term" value="C:Ski complex"/>
    <property type="evidence" value="ECO:0000318"/>
    <property type="project" value="GO_Central"/>
</dbReference>
<dbReference type="PANTHER" id="PTHR15704">
    <property type="entry name" value="SUPERKILLER 3 PROTEIN-RELATED"/>
    <property type="match status" value="1"/>
</dbReference>
<keyword evidence="2 3" id="KW-0802">TPR repeat</keyword>
<feature type="region of interest" description="Disordered" evidence="4">
    <location>
        <begin position="189"/>
        <end position="209"/>
    </location>
</feature>
<evidence type="ECO:0000256" key="2">
    <source>
        <dbReference type="ARBA" id="ARBA00022803"/>
    </source>
</evidence>
<evidence type="ECO:0000256" key="4">
    <source>
        <dbReference type="SAM" id="MobiDB-lite"/>
    </source>
</evidence>
<dbReference type="PROSITE" id="PS50005">
    <property type="entry name" value="TPR"/>
    <property type="match status" value="2"/>
</dbReference>
<evidence type="ECO:0000313" key="6">
    <source>
        <dbReference type="Proteomes" id="UP000244005"/>
    </source>
</evidence>
<dbReference type="SMART" id="SM00028">
    <property type="entry name" value="TPR"/>
    <property type="match status" value="13"/>
</dbReference>
<accession>A0A2R6XUP3</accession>
<dbReference type="GO" id="GO:0000956">
    <property type="term" value="P:nuclear-transcribed mRNA catabolic process"/>
    <property type="evidence" value="ECO:0000318"/>
    <property type="project" value="GO_Central"/>
</dbReference>
<evidence type="ECO:0000256" key="1">
    <source>
        <dbReference type="ARBA" id="ARBA00022737"/>
    </source>
</evidence>
<proteinExistence type="predicted"/>
<name>A0A2R6XUP3_MARPO</name>
<dbReference type="SUPFAM" id="SSF48452">
    <property type="entry name" value="TPR-like"/>
    <property type="match status" value="4"/>
</dbReference>
<reference evidence="6" key="1">
    <citation type="journal article" date="2017" name="Cell">
        <title>Insights into land plant evolution garnered from the Marchantia polymorpha genome.</title>
        <authorList>
            <person name="Bowman J.L."/>
            <person name="Kohchi T."/>
            <person name="Yamato K.T."/>
            <person name="Jenkins J."/>
            <person name="Shu S."/>
            <person name="Ishizaki K."/>
            <person name="Yamaoka S."/>
            <person name="Nishihama R."/>
            <person name="Nakamura Y."/>
            <person name="Berger F."/>
            <person name="Adam C."/>
            <person name="Aki S.S."/>
            <person name="Althoff F."/>
            <person name="Araki T."/>
            <person name="Arteaga-Vazquez M.A."/>
            <person name="Balasubrmanian S."/>
            <person name="Barry K."/>
            <person name="Bauer D."/>
            <person name="Boehm C.R."/>
            <person name="Briginshaw L."/>
            <person name="Caballero-Perez J."/>
            <person name="Catarino B."/>
            <person name="Chen F."/>
            <person name="Chiyoda S."/>
            <person name="Chovatia M."/>
            <person name="Davies K.M."/>
            <person name="Delmans M."/>
            <person name="Demura T."/>
            <person name="Dierschke T."/>
            <person name="Dolan L."/>
            <person name="Dorantes-Acosta A.E."/>
            <person name="Eklund D.M."/>
            <person name="Florent S.N."/>
            <person name="Flores-Sandoval E."/>
            <person name="Fujiyama A."/>
            <person name="Fukuzawa H."/>
            <person name="Galik B."/>
            <person name="Grimanelli D."/>
            <person name="Grimwood J."/>
            <person name="Grossniklaus U."/>
            <person name="Hamada T."/>
            <person name="Haseloff J."/>
            <person name="Hetherington A.J."/>
            <person name="Higo A."/>
            <person name="Hirakawa Y."/>
            <person name="Hundley H.N."/>
            <person name="Ikeda Y."/>
            <person name="Inoue K."/>
            <person name="Inoue S.I."/>
            <person name="Ishida S."/>
            <person name="Jia Q."/>
            <person name="Kakita M."/>
            <person name="Kanazawa T."/>
            <person name="Kawai Y."/>
            <person name="Kawashima T."/>
            <person name="Kennedy M."/>
            <person name="Kinose K."/>
            <person name="Kinoshita T."/>
            <person name="Kohara Y."/>
            <person name="Koide E."/>
            <person name="Komatsu K."/>
            <person name="Kopischke S."/>
            <person name="Kubo M."/>
            <person name="Kyozuka J."/>
            <person name="Lagercrantz U."/>
            <person name="Lin S.S."/>
            <person name="Lindquist E."/>
            <person name="Lipzen A.M."/>
            <person name="Lu C.W."/>
            <person name="De Luna E."/>
            <person name="Martienssen R.A."/>
            <person name="Minamino N."/>
            <person name="Mizutani M."/>
            <person name="Mizutani M."/>
            <person name="Mochizuki N."/>
            <person name="Monte I."/>
            <person name="Mosher R."/>
            <person name="Nagasaki H."/>
            <person name="Nakagami H."/>
            <person name="Naramoto S."/>
            <person name="Nishitani K."/>
            <person name="Ohtani M."/>
            <person name="Okamoto T."/>
            <person name="Okumura M."/>
            <person name="Phillips J."/>
            <person name="Pollak B."/>
            <person name="Reinders A."/>
            <person name="Rovekamp M."/>
            <person name="Sano R."/>
            <person name="Sawa S."/>
            <person name="Schmid M.W."/>
            <person name="Shirakawa M."/>
            <person name="Solano R."/>
            <person name="Spunde A."/>
            <person name="Suetsugu N."/>
            <person name="Sugano S."/>
            <person name="Sugiyama A."/>
            <person name="Sun R."/>
            <person name="Suzuki Y."/>
            <person name="Takenaka M."/>
            <person name="Takezawa D."/>
            <person name="Tomogane H."/>
            <person name="Tsuzuki M."/>
            <person name="Ueda T."/>
            <person name="Umeda M."/>
            <person name="Ward J.M."/>
            <person name="Watanabe Y."/>
            <person name="Yazaki K."/>
            <person name="Yokoyama R."/>
            <person name="Yoshitake Y."/>
            <person name="Yotsui I."/>
            <person name="Zachgo S."/>
            <person name="Schmutz J."/>
        </authorList>
    </citation>
    <scope>NUCLEOTIDE SEQUENCE [LARGE SCALE GENOMIC DNA]</scope>
    <source>
        <strain evidence="6">Tak-1</strain>
    </source>
</reference>
<dbReference type="InterPro" id="IPR011990">
    <property type="entry name" value="TPR-like_helical_dom_sf"/>
</dbReference>
<feature type="repeat" description="TPR" evidence="3">
    <location>
        <begin position="953"/>
        <end position="986"/>
    </location>
</feature>
<dbReference type="InterPro" id="IPR039226">
    <property type="entry name" value="Ski3/TTC37"/>
</dbReference>
<keyword evidence="6" id="KW-1185">Reference proteome</keyword>
<evidence type="ECO:0000313" key="5">
    <source>
        <dbReference type="EMBL" id="PTQ49819.1"/>
    </source>
</evidence>
<dbReference type="OMA" id="WRSACYS"/>
<dbReference type="OrthoDB" id="421075at2759"/>
<dbReference type="Gene3D" id="1.25.40.10">
    <property type="entry name" value="Tetratricopeptide repeat domain"/>
    <property type="match status" value="4"/>
</dbReference>
<evidence type="ECO:0000256" key="3">
    <source>
        <dbReference type="PROSITE-ProRule" id="PRU00339"/>
    </source>
</evidence>
<gene>
    <name evidence="5" type="ORF">MARPO_0002s0268</name>
</gene>
<dbReference type="InterPro" id="IPR019734">
    <property type="entry name" value="TPR_rpt"/>
</dbReference>